<evidence type="ECO:0000313" key="4">
    <source>
        <dbReference type="Proteomes" id="UP000680679"/>
    </source>
</evidence>
<keyword evidence="2" id="KW-0472">Membrane</keyword>
<feature type="transmembrane region" description="Helical" evidence="2">
    <location>
        <begin position="136"/>
        <end position="162"/>
    </location>
</feature>
<feature type="transmembrane region" description="Helical" evidence="2">
    <location>
        <begin position="212"/>
        <end position="230"/>
    </location>
</feature>
<evidence type="ECO:0000256" key="2">
    <source>
        <dbReference type="SAM" id="Phobius"/>
    </source>
</evidence>
<keyword evidence="2" id="KW-0812">Transmembrane</keyword>
<feature type="transmembrane region" description="Helical" evidence="2">
    <location>
        <begin position="183"/>
        <end position="206"/>
    </location>
</feature>
<feature type="region of interest" description="Disordered" evidence="1">
    <location>
        <begin position="274"/>
        <end position="296"/>
    </location>
</feature>
<feature type="transmembrane region" description="Helical" evidence="2">
    <location>
        <begin position="37"/>
        <end position="57"/>
    </location>
</feature>
<organism evidence="3 4">
    <name type="scientific">Allochromatium tepidum</name>
    <dbReference type="NCBI Taxonomy" id="553982"/>
    <lineage>
        <taxon>Bacteria</taxon>
        <taxon>Pseudomonadati</taxon>
        <taxon>Pseudomonadota</taxon>
        <taxon>Gammaproteobacteria</taxon>
        <taxon>Chromatiales</taxon>
        <taxon>Chromatiaceae</taxon>
        <taxon>Allochromatium</taxon>
    </lineage>
</organism>
<name>A0ABM7QJI4_9GAMM</name>
<accession>A0ABM7QJI4</accession>
<evidence type="ECO:0008006" key="5">
    <source>
        <dbReference type="Google" id="ProtNLM"/>
    </source>
</evidence>
<feature type="transmembrane region" description="Helical" evidence="2">
    <location>
        <begin position="6"/>
        <end position="25"/>
    </location>
</feature>
<dbReference type="Proteomes" id="UP000680679">
    <property type="component" value="Chromosome"/>
</dbReference>
<dbReference type="InterPro" id="IPR017496">
    <property type="entry name" value="Photo_alph_chp2"/>
</dbReference>
<keyword evidence="4" id="KW-1185">Reference proteome</keyword>
<protein>
    <recommendedName>
        <fullName evidence="5">Photosynthetic complex assembly protein 2</fullName>
    </recommendedName>
</protein>
<sequence length="296" mass="32419">MADYGFPLLFALGLWWFSTGVVLYLDNLPGRTFRWTLMGGSVVLAIAIFVLIVSSASTSVAGAYVAFTAGVVIWGVIEMSYFTGLITGPRKTACPPGCSKWKRFGLAILTSLYHELLILGAVLFMVLATWSEPNKVGAWTFIVLWIMRWSAKLNLFLGVPNLNEDWLPEPLRYLKTYMVKRAMNLLFPVSVTLATIVDVLIVLEALSPEVTGAAAVGLILVASLLGLAILEHWLLVLPLPDEALWAWALPAHEPHDDQDGEGRAPDDAMANLCVFQPRTPPQPDTSMPLLAKTGRL</sequence>
<reference evidence="3 4" key="1">
    <citation type="submission" date="2021-04" db="EMBL/GenBank/DDBJ databases">
        <title>Complete genome sequencing of Allochromatium tepidum strain NZ.</title>
        <authorList>
            <person name="Tsukatani Y."/>
            <person name="Mori H."/>
        </authorList>
    </citation>
    <scope>NUCLEOTIDE SEQUENCE [LARGE SCALE GENOMIC DNA]</scope>
    <source>
        <strain evidence="3 4">NZ</strain>
    </source>
</reference>
<gene>
    <name evidence="3" type="ORF">Atep_05820</name>
</gene>
<evidence type="ECO:0000313" key="3">
    <source>
        <dbReference type="EMBL" id="BCU05905.1"/>
    </source>
</evidence>
<feature type="transmembrane region" description="Helical" evidence="2">
    <location>
        <begin position="63"/>
        <end position="83"/>
    </location>
</feature>
<dbReference type="EMBL" id="AP024563">
    <property type="protein sequence ID" value="BCU05905.1"/>
    <property type="molecule type" value="Genomic_DNA"/>
</dbReference>
<feature type="transmembrane region" description="Helical" evidence="2">
    <location>
        <begin position="104"/>
        <end position="130"/>
    </location>
</feature>
<keyword evidence="2" id="KW-1133">Transmembrane helix</keyword>
<evidence type="ECO:0000256" key="1">
    <source>
        <dbReference type="SAM" id="MobiDB-lite"/>
    </source>
</evidence>
<dbReference type="Pfam" id="PF12291">
    <property type="entry name" value="DUF3623"/>
    <property type="match status" value="1"/>
</dbReference>
<dbReference type="RefSeq" id="WP_236786403.1">
    <property type="nucleotide sequence ID" value="NZ_AP024563.1"/>
</dbReference>
<dbReference type="NCBIfam" id="TIGR03055">
    <property type="entry name" value="photo_alph_chp2"/>
    <property type="match status" value="1"/>
</dbReference>
<proteinExistence type="predicted"/>